<dbReference type="EMBL" id="LR797460">
    <property type="protein sequence ID" value="CAB4218920.1"/>
    <property type="molecule type" value="Genomic_DNA"/>
</dbReference>
<protein>
    <submittedName>
        <fullName evidence="1">Uncharacterized protein</fullName>
    </submittedName>
</protein>
<sequence length="226" mass="25412">MSIYDITFLSVFKNLLAPKKRKKRNIAYLGVFAAALQWNRDLYFNEFTNGSSAPDYAGAGNAKGDRVKYKEAIYEALYTVPAATPPTDTIYWLKVCDNWIGTNERIKYNAQKVVFEWLLNKRFGGTFSYTAGASDIYIVRNTVDTTAFYSGIDSSESSYAYTPDTDALEFVGPGSGYSSNIYSYTIMVLNSLFTPLGPDAITREEVIRSIVDKYNILGILYDVQTY</sequence>
<accession>A0A6J5SUJ6</accession>
<gene>
    <name evidence="1" type="ORF">UFOVP1596_52</name>
</gene>
<evidence type="ECO:0000313" key="1">
    <source>
        <dbReference type="EMBL" id="CAB4218920.1"/>
    </source>
</evidence>
<name>A0A6J5SUJ6_9CAUD</name>
<proteinExistence type="predicted"/>
<organism evidence="1">
    <name type="scientific">uncultured Caudovirales phage</name>
    <dbReference type="NCBI Taxonomy" id="2100421"/>
    <lineage>
        <taxon>Viruses</taxon>
        <taxon>Duplodnaviria</taxon>
        <taxon>Heunggongvirae</taxon>
        <taxon>Uroviricota</taxon>
        <taxon>Caudoviricetes</taxon>
        <taxon>Peduoviridae</taxon>
        <taxon>Maltschvirus</taxon>
        <taxon>Maltschvirus maltsch</taxon>
    </lineage>
</organism>
<reference evidence="1" key="1">
    <citation type="submission" date="2020-05" db="EMBL/GenBank/DDBJ databases">
        <authorList>
            <person name="Chiriac C."/>
            <person name="Salcher M."/>
            <person name="Ghai R."/>
            <person name="Kavagutti S V."/>
        </authorList>
    </citation>
    <scope>NUCLEOTIDE SEQUENCE</scope>
</reference>